<keyword evidence="3" id="KW-1185">Reference proteome</keyword>
<reference evidence="2 3" key="1">
    <citation type="journal article" date="2019" name="Nat. Ecol. Evol.">
        <title>Megaphylogeny resolves global patterns of mushroom evolution.</title>
        <authorList>
            <person name="Varga T."/>
            <person name="Krizsan K."/>
            <person name="Foldi C."/>
            <person name="Dima B."/>
            <person name="Sanchez-Garcia M."/>
            <person name="Sanchez-Ramirez S."/>
            <person name="Szollosi G.J."/>
            <person name="Szarkandi J.G."/>
            <person name="Papp V."/>
            <person name="Albert L."/>
            <person name="Andreopoulos W."/>
            <person name="Angelini C."/>
            <person name="Antonin V."/>
            <person name="Barry K.W."/>
            <person name="Bougher N.L."/>
            <person name="Buchanan P."/>
            <person name="Buyck B."/>
            <person name="Bense V."/>
            <person name="Catcheside P."/>
            <person name="Chovatia M."/>
            <person name="Cooper J."/>
            <person name="Damon W."/>
            <person name="Desjardin D."/>
            <person name="Finy P."/>
            <person name="Geml J."/>
            <person name="Haridas S."/>
            <person name="Hughes K."/>
            <person name="Justo A."/>
            <person name="Karasinski D."/>
            <person name="Kautmanova I."/>
            <person name="Kiss B."/>
            <person name="Kocsube S."/>
            <person name="Kotiranta H."/>
            <person name="LaButti K.M."/>
            <person name="Lechner B.E."/>
            <person name="Liimatainen K."/>
            <person name="Lipzen A."/>
            <person name="Lukacs Z."/>
            <person name="Mihaltcheva S."/>
            <person name="Morgado L.N."/>
            <person name="Niskanen T."/>
            <person name="Noordeloos M.E."/>
            <person name="Ohm R.A."/>
            <person name="Ortiz-Santana B."/>
            <person name="Ovrebo C."/>
            <person name="Racz N."/>
            <person name="Riley R."/>
            <person name="Savchenko A."/>
            <person name="Shiryaev A."/>
            <person name="Soop K."/>
            <person name="Spirin V."/>
            <person name="Szebenyi C."/>
            <person name="Tomsovsky M."/>
            <person name="Tulloss R.E."/>
            <person name="Uehling J."/>
            <person name="Grigoriev I.V."/>
            <person name="Vagvolgyi C."/>
            <person name="Papp T."/>
            <person name="Martin F.M."/>
            <person name="Miettinen O."/>
            <person name="Hibbett D.S."/>
            <person name="Nagy L.G."/>
        </authorList>
    </citation>
    <scope>NUCLEOTIDE SEQUENCE [LARGE SCALE GENOMIC DNA]</scope>
    <source>
        <strain evidence="2 3">CBS 121175</strain>
    </source>
</reference>
<evidence type="ECO:0000256" key="1">
    <source>
        <dbReference type="SAM" id="MobiDB-lite"/>
    </source>
</evidence>
<dbReference type="Proteomes" id="UP000307440">
    <property type="component" value="Unassembled WGS sequence"/>
</dbReference>
<protein>
    <submittedName>
        <fullName evidence="2">Uncharacterized protein</fullName>
    </submittedName>
</protein>
<dbReference type="AlphaFoldDB" id="A0A5C3KU70"/>
<gene>
    <name evidence="2" type="ORF">FA15DRAFT_705124</name>
</gene>
<proteinExistence type="predicted"/>
<evidence type="ECO:0000313" key="3">
    <source>
        <dbReference type="Proteomes" id="UP000307440"/>
    </source>
</evidence>
<organism evidence="2 3">
    <name type="scientific">Coprinopsis marcescibilis</name>
    <name type="common">Agaric fungus</name>
    <name type="synonym">Psathyrella marcescibilis</name>
    <dbReference type="NCBI Taxonomy" id="230819"/>
    <lineage>
        <taxon>Eukaryota</taxon>
        <taxon>Fungi</taxon>
        <taxon>Dikarya</taxon>
        <taxon>Basidiomycota</taxon>
        <taxon>Agaricomycotina</taxon>
        <taxon>Agaricomycetes</taxon>
        <taxon>Agaricomycetidae</taxon>
        <taxon>Agaricales</taxon>
        <taxon>Agaricineae</taxon>
        <taxon>Psathyrellaceae</taxon>
        <taxon>Coprinopsis</taxon>
    </lineage>
</organism>
<evidence type="ECO:0000313" key="2">
    <source>
        <dbReference type="EMBL" id="TFK23837.1"/>
    </source>
</evidence>
<sequence length="335" mass="37121">MPSPQNRKDLGPVRDPRKIDYAQELLEPLAKISAIFKDPLPDDHVHVIALAPSRELWPPKTLTSQTSALKRPRSPDDDKPREFLARRVQINHVFRAKPPSHVSNIVASMQTEQRDHPIYNDRPNGLAGPPLSIHEPIFAAIHEKLRNLDSVDGDDLLELVAKLVETANKTYGTECAYREGTVGVLGDVLGVQFTEFSASGTGPRGTTESDAVALSPLSTTSTQAGKLELGIGSDGQLQNALSQRKLLVEHRFEKVLNLSCCPSILITIAGQYIAFSGFLLTEVWISQPFTTYLPLRRIERAPGEIRGFTVQDKFSKTLLLPRPTYEHDSRPPEDL</sequence>
<accession>A0A5C3KU70</accession>
<name>A0A5C3KU70_COPMA</name>
<feature type="region of interest" description="Disordered" evidence="1">
    <location>
        <begin position="59"/>
        <end position="80"/>
    </location>
</feature>
<dbReference type="EMBL" id="ML210211">
    <property type="protein sequence ID" value="TFK23837.1"/>
    <property type="molecule type" value="Genomic_DNA"/>
</dbReference>
<dbReference type="OrthoDB" id="3250441at2759"/>